<dbReference type="EMBL" id="MN739619">
    <property type="protein sequence ID" value="QHT16273.1"/>
    <property type="molecule type" value="Genomic_DNA"/>
</dbReference>
<sequence length="187" mass="20937">MKLKVSSKFIILGIYFVFVILLVYILVKYLGQNISNDTVKCNMKFGLCPAAKCIPTPYDENKAYCWCDVVSGTNYSVGNNDCEKIKPYTLGKDQEIIFSDFSPVISKMGYHVTNCPPEAVNLNCMNKICSVDPNNPSKAVCICDKLDNKGLDWVTYNKNGEPKTCNYQSGASMQSYLNLKTFIKQNA</sequence>
<reference evidence="2" key="1">
    <citation type="journal article" date="2020" name="Nature">
        <title>Giant virus diversity and host interactions through global metagenomics.</title>
        <authorList>
            <person name="Schulz F."/>
            <person name="Roux S."/>
            <person name="Paez-Espino D."/>
            <person name="Jungbluth S."/>
            <person name="Walsh D.A."/>
            <person name="Denef V.J."/>
            <person name="McMahon K.D."/>
            <person name="Konstantinidis K.T."/>
            <person name="Eloe-Fadrosh E.A."/>
            <person name="Kyrpides N.C."/>
            <person name="Woyke T."/>
        </authorList>
    </citation>
    <scope>NUCLEOTIDE SEQUENCE</scope>
    <source>
        <strain evidence="2">GVMAG-M-3300023174-182</strain>
    </source>
</reference>
<protein>
    <submittedName>
        <fullName evidence="2">Uncharacterized protein</fullName>
    </submittedName>
</protein>
<organism evidence="2">
    <name type="scientific">viral metagenome</name>
    <dbReference type="NCBI Taxonomy" id="1070528"/>
    <lineage>
        <taxon>unclassified sequences</taxon>
        <taxon>metagenomes</taxon>
        <taxon>organismal metagenomes</taxon>
    </lineage>
</organism>
<keyword evidence="1" id="KW-1133">Transmembrane helix</keyword>
<keyword evidence="1" id="KW-0812">Transmembrane</keyword>
<dbReference type="AlphaFoldDB" id="A0A6C0DI86"/>
<feature type="transmembrane region" description="Helical" evidence="1">
    <location>
        <begin position="9"/>
        <end position="31"/>
    </location>
</feature>
<accession>A0A6C0DI86</accession>
<proteinExistence type="predicted"/>
<name>A0A6C0DI86_9ZZZZ</name>
<keyword evidence="1" id="KW-0472">Membrane</keyword>
<evidence type="ECO:0000256" key="1">
    <source>
        <dbReference type="SAM" id="Phobius"/>
    </source>
</evidence>
<evidence type="ECO:0000313" key="2">
    <source>
        <dbReference type="EMBL" id="QHT16273.1"/>
    </source>
</evidence>